<accession>W6SHK2</accession>
<feature type="transmembrane region" description="Helical" evidence="1">
    <location>
        <begin position="428"/>
        <end position="446"/>
    </location>
</feature>
<dbReference type="HOGENOM" id="CLU_035812_0_0_9"/>
<feature type="transmembrane region" description="Helical" evidence="1">
    <location>
        <begin position="260"/>
        <end position="281"/>
    </location>
</feature>
<feature type="transmembrane region" description="Helical" evidence="1">
    <location>
        <begin position="375"/>
        <end position="393"/>
    </location>
</feature>
<reference evidence="2 3" key="1">
    <citation type="submission" date="2013-11" db="EMBL/GenBank/DDBJ databases">
        <title>Complete genome sequence of Clostridum sp. M2/40.</title>
        <authorList>
            <person name="Wibberg D."/>
            <person name="Puehler A."/>
            <person name="Schlueter A."/>
        </authorList>
    </citation>
    <scope>NUCLEOTIDE SEQUENCE [LARGE SCALE GENOMIC DNA]</scope>
    <source>
        <strain evidence="3">M2/40</strain>
    </source>
</reference>
<dbReference type="eggNOG" id="ENOG502Z7WB">
    <property type="taxonomic scope" value="Bacteria"/>
</dbReference>
<gene>
    <name evidence="2" type="ORF">CM240_2022</name>
</gene>
<feature type="transmembrane region" description="Helical" evidence="1">
    <location>
        <begin position="136"/>
        <end position="157"/>
    </location>
</feature>
<keyword evidence="1" id="KW-0812">Transmembrane</keyword>
<evidence type="ECO:0000256" key="1">
    <source>
        <dbReference type="SAM" id="Phobius"/>
    </source>
</evidence>
<evidence type="ECO:0000313" key="2">
    <source>
        <dbReference type="EMBL" id="CDM69180.1"/>
    </source>
</evidence>
<protein>
    <submittedName>
        <fullName evidence="2">Putative membrane protein</fullName>
    </submittedName>
</protein>
<feature type="transmembrane region" description="Helical" evidence="1">
    <location>
        <begin position="452"/>
        <end position="470"/>
    </location>
</feature>
<name>W6SHK2_9CLOT</name>
<dbReference type="AlphaFoldDB" id="W6SHK2"/>
<dbReference type="EMBL" id="HG917868">
    <property type="protein sequence ID" value="CDM69180.1"/>
    <property type="molecule type" value="Genomic_DNA"/>
</dbReference>
<dbReference type="STRING" id="1216932.CM240_2022"/>
<organism evidence="2 3">
    <name type="scientific">Clostridium bornimense</name>
    <dbReference type="NCBI Taxonomy" id="1216932"/>
    <lineage>
        <taxon>Bacteria</taxon>
        <taxon>Bacillati</taxon>
        <taxon>Bacillota</taxon>
        <taxon>Clostridia</taxon>
        <taxon>Eubacteriales</taxon>
        <taxon>Clostridiaceae</taxon>
        <taxon>Clostridium</taxon>
    </lineage>
</organism>
<feature type="transmembrane region" description="Helical" evidence="1">
    <location>
        <begin position="343"/>
        <end position="363"/>
    </location>
</feature>
<feature type="transmembrane region" description="Helical" evidence="1">
    <location>
        <begin position="519"/>
        <end position="537"/>
    </location>
</feature>
<sequence length="546" mass="63440">MKEFMSLKILDKFKGVISKFGFNYEIVRKILQIKLTLDCRKTPTLFNNKAKKEGKNYSLLSMGINIFIGACCSLVFLFGNNIMFQMSLLFAMMMFMIITDLISNFSDVILDIRDKMIIGTKPVETKNVTLAKTIHIITYMVRIVLSLMLVPSIVIVMKYGVIDLLLFIFEMILISIMMIVITTLVYLLILKFFDGEKLKDIINYVQIVLILVITVGYQLVCRVFDFTDLNIEFVPKLWHYFMIPIWFAAPFNLISGHLEVQYIILSLLAVFIPIILALVYIRTSNKMEEYVQKLDNNTDEVKIKKRRLSKVLENICCRDKEEKIFFRFSQDMIRNEREFKLKVYPSLGFSIIFPFIMMIQQFQDRSFSAIRSGKMYLFMYFSLIMLPTIIMMIKYSGKYKGAWIFKLITTDDLTPLFKGVLKGTIVRLYLPIFLVEAIIFIIIFGIRIIPDIIIMLLVSLIISVLTFNFINKAIPFSKPFNEVKQSSDDGISFALIFIIGFIALIHVAIVIIGIPILKYIYMLLLILVTWLSWKFGFKVGINKLEK</sequence>
<evidence type="ECO:0000313" key="3">
    <source>
        <dbReference type="Proteomes" id="UP000019426"/>
    </source>
</evidence>
<keyword evidence="1" id="KW-1133">Transmembrane helix</keyword>
<feature type="transmembrane region" description="Helical" evidence="1">
    <location>
        <begin position="201"/>
        <end position="225"/>
    </location>
</feature>
<dbReference type="PATRIC" id="fig|1216932.3.peg.2022"/>
<dbReference type="OrthoDB" id="2659138at2"/>
<dbReference type="KEGG" id="clt:CM240_2022"/>
<feature type="transmembrane region" description="Helical" evidence="1">
    <location>
        <begin position="57"/>
        <end position="79"/>
    </location>
</feature>
<feature type="transmembrane region" description="Helical" evidence="1">
    <location>
        <begin position="164"/>
        <end position="189"/>
    </location>
</feature>
<feature type="transmembrane region" description="Helical" evidence="1">
    <location>
        <begin position="86"/>
        <end position="106"/>
    </location>
</feature>
<dbReference type="Proteomes" id="UP000019426">
    <property type="component" value="Chromosome M2/40_rep1"/>
</dbReference>
<proteinExistence type="predicted"/>
<keyword evidence="1" id="KW-0472">Membrane</keyword>
<dbReference type="RefSeq" id="WP_044038921.1">
    <property type="nucleotide sequence ID" value="NZ_HG917868.1"/>
</dbReference>
<keyword evidence="3" id="KW-1185">Reference proteome</keyword>
<feature type="transmembrane region" description="Helical" evidence="1">
    <location>
        <begin position="491"/>
        <end position="513"/>
    </location>
</feature>